<sequence length="567" mass="62000">MVGKVKHSLIVTLPVSGKRLRQVGNFDDDDPPDPPPRDVAKAPTDDSDEDGDSGDSAKADGEEDADRKKKNMMRKINNHCAQEDVYMKHAPRKDPAHGGGVAPKGVAGQASARKNGAPENVVDGEVVRQDIVMKDAAAEAASIDNGTVRHETTDKKNPELHIMSNGAIQFAYLHYRKVFPYGPQIFYQPFTHHGLGGLQAITRSMAAQYPDLRTPTLAELADAVDRSFSIFLRTRHNQPHKRGFDLLSGAKQDGHGNWEPDCFNNDTQCFLQDHLALIFNLWGRTNNMNVTLATWTNGVPWTYKVWDRNDGPLKKTTVVWIYHDGLQSYAGLGPLGSYTEAIKALEFTDEEVQAYWETMKYVGSRTVTSYSDLKARIQSNLAKHSTATSAKKSVDIEMAVPDVQSDPVKENSASVEKERAAAGKEKGLNEHSAPTVEKSVPSEKPMKKRRSSPLHESRLFQTSQPPAEQPAAAAGELVPTIMVTTAEEESVPYEQPAPVENAGPAEQPVLAEQSTTPTEESASAEQSVTTANKSVSDEQPVLVAQLVPAEELAHAEQSAPAEQRQIS</sequence>
<dbReference type="RefSeq" id="XP_066705280.1">
    <property type="nucleotide sequence ID" value="XM_066836387.1"/>
</dbReference>
<accession>A0ABR1QTB4</accession>
<feature type="region of interest" description="Disordered" evidence="1">
    <location>
        <begin position="401"/>
        <end position="539"/>
    </location>
</feature>
<comment type="caution">
    <text evidence="2">The sequence shown here is derived from an EMBL/GenBank/DDBJ whole genome shotgun (WGS) entry which is preliminary data.</text>
</comment>
<feature type="region of interest" description="Disordered" evidence="1">
    <location>
        <begin position="1"/>
        <end position="116"/>
    </location>
</feature>
<feature type="compositionally biased region" description="Low complexity" evidence="1">
    <location>
        <begin position="464"/>
        <end position="474"/>
    </location>
</feature>
<name>A0ABR1QTB4_9PEZI</name>
<evidence type="ECO:0000256" key="1">
    <source>
        <dbReference type="SAM" id="MobiDB-lite"/>
    </source>
</evidence>
<feature type="compositionally biased region" description="Basic and acidic residues" evidence="1">
    <location>
        <begin position="35"/>
        <end position="44"/>
    </location>
</feature>
<evidence type="ECO:0000313" key="3">
    <source>
        <dbReference type="Proteomes" id="UP001391051"/>
    </source>
</evidence>
<protein>
    <submittedName>
        <fullName evidence="2">Uncharacterized protein</fullName>
    </submittedName>
</protein>
<keyword evidence="3" id="KW-1185">Reference proteome</keyword>
<organism evidence="2 3">
    <name type="scientific">Apiospora aurea</name>
    <dbReference type="NCBI Taxonomy" id="335848"/>
    <lineage>
        <taxon>Eukaryota</taxon>
        <taxon>Fungi</taxon>
        <taxon>Dikarya</taxon>
        <taxon>Ascomycota</taxon>
        <taxon>Pezizomycotina</taxon>
        <taxon>Sordariomycetes</taxon>
        <taxon>Xylariomycetidae</taxon>
        <taxon>Amphisphaeriales</taxon>
        <taxon>Apiosporaceae</taxon>
        <taxon>Apiospora</taxon>
    </lineage>
</organism>
<feature type="compositionally biased region" description="Polar residues" evidence="1">
    <location>
        <begin position="512"/>
        <end position="534"/>
    </location>
</feature>
<proteinExistence type="predicted"/>
<reference evidence="2 3" key="1">
    <citation type="submission" date="2023-01" db="EMBL/GenBank/DDBJ databases">
        <title>Analysis of 21 Apiospora genomes using comparative genomics revels a genus with tremendous synthesis potential of carbohydrate active enzymes and secondary metabolites.</title>
        <authorList>
            <person name="Sorensen T."/>
        </authorList>
    </citation>
    <scope>NUCLEOTIDE SEQUENCE [LARGE SCALE GENOMIC DNA]</scope>
    <source>
        <strain evidence="2 3">CBS 24483</strain>
    </source>
</reference>
<dbReference type="Proteomes" id="UP001391051">
    <property type="component" value="Unassembled WGS sequence"/>
</dbReference>
<evidence type="ECO:0000313" key="2">
    <source>
        <dbReference type="EMBL" id="KAK7965888.1"/>
    </source>
</evidence>
<feature type="compositionally biased region" description="Basic residues" evidence="1">
    <location>
        <begin position="68"/>
        <end position="77"/>
    </location>
</feature>
<gene>
    <name evidence="2" type="ORF">PG986_000165</name>
</gene>
<feature type="compositionally biased region" description="Basic and acidic residues" evidence="1">
    <location>
        <begin position="81"/>
        <end position="96"/>
    </location>
</feature>
<dbReference type="GeneID" id="92069449"/>
<feature type="compositionally biased region" description="Basic and acidic residues" evidence="1">
    <location>
        <begin position="415"/>
        <end position="429"/>
    </location>
</feature>
<dbReference type="EMBL" id="JAQQWE010000001">
    <property type="protein sequence ID" value="KAK7965888.1"/>
    <property type="molecule type" value="Genomic_DNA"/>
</dbReference>